<protein>
    <submittedName>
        <fullName evidence="4">Uncharacterized protein</fullName>
    </submittedName>
</protein>
<dbReference type="InterPro" id="IPR002759">
    <property type="entry name" value="Pop5/Rpp14/Rnp2-like"/>
</dbReference>
<comment type="similarity">
    <text evidence="1">Belongs to the eukaryotic/archaeal RNase P protein component 2 family.</text>
</comment>
<dbReference type="Proteomes" id="UP001152797">
    <property type="component" value="Unassembled WGS sequence"/>
</dbReference>
<name>A0A9P1GE45_9DINO</name>
<dbReference type="PANTHER" id="PTHR15441">
    <property type="entry name" value="RIBONUCLEASE P PROTEIN SUBUNIT P14"/>
    <property type="match status" value="1"/>
</dbReference>
<dbReference type="PANTHER" id="PTHR15441:SF1">
    <property type="entry name" value="RIBONUCLEASE P PROTEIN SUBUNIT P14"/>
    <property type="match status" value="1"/>
</dbReference>
<gene>
    <name evidence="4" type="ORF">C1SCF055_LOCUS32620</name>
</gene>
<evidence type="ECO:0000256" key="1">
    <source>
        <dbReference type="ARBA" id="ARBA00010800"/>
    </source>
</evidence>
<evidence type="ECO:0000313" key="4">
    <source>
        <dbReference type="EMBL" id="CAI4007034.1"/>
    </source>
</evidence>
<dbReference type="GO" id="GO:0030681">
    <property type="term" value="C:multimeric ribonuclease P complex"/>
    <property type="evidence" value="ECO:0007669"/>
    <property type="project" value="TreeGrafter"/>
</dbReference>
<dbReference type="Gene3D" id="3.30.70.3250">
    <property type="entry name" value="Ribonuclease P, Pop5 subunit"/>
    <property type="match status" value="1"/>
</dbReference>
<proteinExistence type="inferred from homology"/>
<reference evidence="5 6" key="2">
    <citation type="submission" date="2024-05" db="EMBL/GenBank/DDBJ databases">
        <authorList>
            <person name="Chen Y."/>
            <person name="Shah S."/>
            <person name="Dougan E. K."/>
            <person name="Thang M."/>
            <person name="Chan C."/>
        </authorList>
    </citation>
    <scope>NUCLEOTIDE SEQUENCE [LARGE SCALE GENOMIC DNA]</scope>
</reference>
<evidence type="ECO:0000313" key="5">
    <source>
        <dbReference type="EMBL" id="CAL4794346.1"/>
    </source>
</evidence>
<comment type="caution">
    <text evidence="4">The sequence shown here is derived from an EMBL/GenBank/DDBJ whole genome shotgun (WGS) entry which is preliminary data.</text>
</comment>
<sequence>MEIPSIPKIPMASADGEADEIMAPPPERKESSRSRRFRPTRCYLRVQLTFAGQEEMPSATILEASIQEALQSHFGSCGASKCQWSLLSPPAESGLFLLKTTTPEHLQQLRAALTLLTRIQRRRCRMDVLAVAPSLAALACKR</sequence>
<dbReference type="EMBL" id="CAMXCT010003956">
    <property type="protein sequence ID" value="CAI4007034.1"/>
    <property type="molecule type" value="Genomic_DNA"/>
</dbReference>
<reference evidence="4" key="1">
    <citation type="submission" date="2022-10" db="EMBL/GenBank/DDBJ databases">
        <authorList>
            <person name="Chen Y."/>
            <person name="Dougan E. K."/>
            <person name="Chan C."/>
            <person name="Rhodes N."/>
            <person name="Thang M."/>
        </authorList>
    </citation>
    <scope>NUCLEOTIDE SEQUENCE</scope>
</reference>
<organism evidence="4">
    <name type="scientific">Cladocopium goreaui</name>
    <dbReference type="NCBI Taxonomy" id="2562237"/>
    <lineage>
        <taxon>Eukaryota</taxon>
        <taxon>Sar</taxon>
        <taxon>Alveolata</taxon>
        <taxon>Dinophyceae</taxon>
        <taxon>Suessiales</taxon>
        <taxon>Symbiodiniaceae</taxon>
        <taxon>Cladocopium</taxon>
    </lineage>
</organism>
<dbReference type="EMBL" id="CAMXCT030003956">
    <property type="protein sequence ID" value="CAL4794346.1"/>
    <property type="molecule type" value="Genomic_DNA"/>
</dbReference>
<dbReference type="SUPFAM" id="SSF160350">
    <property type="entry name" value="Rnp2-like"/>
    <property type="match status" value="1"/>
</dbReference>
<dbReference type="EMBL" id="CAMXCT020003956">
    <property type="protein sequence ID" value="CAL1160409.1"/>
    <property type="molecule type" value="Genomic_DNA"/>
</dbReference>
<evidence type="ECO:0000256" key="3">
    <source>
        <dbReference type="SAM" id="MobiDB-lite"/>
    </source>
</evidence>
<accession>A0A9P1GE45</accession>
<evidence type="ECO:0000313" key="6">
    <source>
        <dbReference type="Proteomes" id="UP001152797"/>
    </source>
</evidence>
<dbReference type="GO" id="GO:0001682">
    <property type="term" value="P:tRNA 5'-leader removal"/>
    <property type="evidence" value="ECO:0007669"/>
    <property type="project" value="InterPro"/>
</dbReference>
<dbReference type="InterPro" id="IPR038085">
    <property type="entry name" value="Rnp2-like_sf"/>
</dbReference>
<keyword evidence="6" id="KW-1185">Reference proteome</keyword>
<feature type="region of interest" description="Disordered" evidence="3">
    <location>
        <begin position="1"/>
        <end position="36"/>
    </location>
</feature>
<dbReference type="AlphaFoldDB" id="A0A9P1GE45"/>
<dbReference type="GO" id="GO:0005730">
    <property type="term" value="C:nucleolus"/>
    <property type="evidence" value="ECO:0007669"/>
    <property type="project" value="TreeGrafter"/>
</dbReference>
<dbReference type="Pfam" id="PF01900">
    <property type="entry name" value="RNase_P_Rpp14"/>
    <property type="match status" value="1"/>
</dbReference>
<evidence type="ECO:0000256" key="2">
    <source>
        <dbReference type="ARBA" id="ARBA00022694"/>
    </source>
</evidence>
<keyword evidence="2" id="KW-0819">tRNA processing</keyword>
<dbReference type="GO" id="GO:0033204">
    <property type="term" value="F:ribonuclease P RNA binding"/>
    <property type="evidence" value="ECO:0007669"/>
    <property type="project" value="TreeGrafter"/>
</dbReference>